<evidence type="ECO:0000313" key="1">
    <source>
        <dbReference type="EMBL" id="KAK3079782.1"/>
    </source>
</evidence>
<dbReference type="EMBL" id="JAWDJW010000924">
    <property type="protein sequence ID" value="KAK3079782.1"/>
    <property type="molecule type" value="Genomic_DNA"/>
</dbReference>
<evidence type="ECO:0000313" key="2">
    <source>
        <dbReference type="Proteomes" id="UP001186974"/>
    </source>
</evidence>
<reference evidence="1" key="1">
    <citation type="submission" date="2024-09" db="EMBL/GenBank/DDBJ databases">
        <title>Black Yeasts Isolated from many extreme environments.</title>
        <authorList>
            <person name="Coleine C."/>
            <person name="Stajich J.E."/>
            <person name="Selbmann L."/>
        </authorList>
    </citation>
    <scope>NUCLEOTIDE SEQUENCE</scope>
    <source>
        <strain evidence="1">CCFEE 5737</strain>
    </source>
</reference>
<comment type="caution">
    <text evidence="1">The sequence shown here is derived from an EMBL/GenBank/DDBJ whole genome shotgun (WGS) entry which is preliminary data.</text>
</comment>
<dbReference type="Proteomes" id="UP001186974">
    <property type="component" value="Unassembled WGS sequence"/>
</dbReference>
<sequence>MSFLNNMINEFTHSGSSSHHSSGGGGGGGGGPPPQVPPPWRAVWDERDQRWLFINEQNGERTFQFPQQGSNYGGRQYGGGGYGGPTREGYGGGYGGSPQQGYDSYGGQGDYYENERREKKHGHGMAYGVGGAAVGLAGGALLMHEGEKLDGDWDREKYKVEQGFEDAPERAARWAGEGVQGVEDIPQDIDQGFDRFGNRIENRWDNAVNDVEDFPENTARWTGEKVQGVEDIPQDIDQGWDRMENRVEGDFDNTFGGVERFGDRMDDSYDQGRYDERQEDRYDD</sequence>
<proteinExistence type="predicted"/>
<accession>A0ACC3DT92</accession>
<keyword evidence="2" id="KW-1185">Reference proteome</keyword>
<name>A0ACC3DT92_9PEZI</name>
<gene>
    <name evidence="1" type="ORF">LTS18_003916</name>
</gene>
<organism evidence="1 2">
    <name type="scientific">Coniosporium uncinatum</name>
    <dbReference type="NCBI Taxonomy" id="93489"/>
    <lineage>
        <taxon>Eukaryota</taxon>
        <taxon>Fungi</taxon>
        <taxon>Dikarya</taxon>
        <taxon>Ascomycota</taxon>
        <taxon>Pezizomycotina</taxon>
        <taxon>Dothideomycetes</taxon>
        <taxon>Dothideomycetes incertae sedis</taxon>
        <taxon>Coniosporium</taxon>
    </lineage>
</organism>
<protein>
    <submittedName>
        <fullName evidence="1">Uncharacterized protein</fullName>
    </submittedName>
</protein>